<keyword evidence="10" id="KW-0206">Cytoskeleton</keyword>
<keyword evidence="13" id="KW-1185">Reference proteome</keyword>
<protein>
    <submittedName>
        <fullName evidence="14">Dynein intermediate chain 3, ciliary</fullName>
    </submittedName>
</protein>
<comment type="similarity">
    <text evidence="2">Belongs to the dynein intermediate chain family.</text>
</comment>
<evidence type="ECO:0000256" key="4">
    <source>
        <dbReference type="ARBA" id="ARBA00022574"/>
    </source>
</evidence>
<dbReference type="OMA" id="MSHTRPI"/>
<dbReference type="SMART" id="SM00320">
    <property type="entry name" value="WD40"/>
    <property type="match status" value="3"/>
</dbReference>
<keyword evidence="9" id="KW-0505">Motor protein</keyword>
<accession>A0A6P4JFV4</accession>
<dbReference type="InterPro" id="IPR001680">
    <property type="entry name" value="WD40_rpt"/>
</dbReference>
<keyword evidence="8" id="KW-0969">Cilium</keyword>
<dbReference type="GO" id="GO:0036158">
    <property type="term" value="P:outer dynein arm assembly"/>
    <property type="evidence" value="ECO:0007669"/>
    <property type="project" value="TreeGrafter"/>
</dbReference>
<evidence type="ECO:0000256" key="8">
    <source>
        <dbReference type="ARBA" id="ARBA00023069"/>
    </source>
</evidence>
<dbReference type="GO" id="GO:0045504">
    <property type="term" value="F:dynein heavy chain binding"/>
    <property type="evidence" value="ECO:0007669"/>
    <property type="project" value="TreeGrafter"/>
</dbReference>
<evidence type="ECO:0000256" key="1">
    <source>
        <dbReference type="ARBA" id="ARBA00004430"/>
    </source>
</evidence>
<evidence type="ECO:0000256" key="2">
    <source>
        <dbReference type="ARBA" id="ARBA00011059"/>
    </source>
</evidence>
<evidence type="ECO:0000313" key="14">
    <source>
        <dbReference type="RefSeq" id="XP_017033689.1"/>
    </source>
</evidence>
<evidence type="ECO:0000256" key="10">
    <source>
        <dbReference type="ARBA" id="ARBA00023212"/>
    </source>
</evidence>
<reference evidence="13" key="1">
    <citation type="submission" date="2025-05" db="UniProtKB">
        <authorList>
            <consortium name="RefSeq"/>
        </authorList>
    </citation>
    <scope>NUCLEOTIDE SEQUENCE [LARGE SCALE GENOMIC DNA]</scope>
    <source>
        <strain evidence="13">14028-0561.14</strain>
    </source>
</reference>
<evidence type="ECO:0000256" key="3">
    <source>
        <dbReference type="ARBA" id="ARBA00022490"/>
    </source>
</evidence>
<sequence length="623" mass="72044">MGTLGNSLTILRERRRFGRQCLFTDRNEMILSIQPSGRMRLKYILRNPINEGTQLSDQMALSSIITHNVVLDSHGINHYEGGWNIKEVNVMDEESTLRYRKKVEREDSWGIEVNQLIRDVMTISSQNNSINIYEDYFKDLPEDLGHGLKVRLNARGINVFHDLWLPQRKLTMCEWLNTDPNQFVLSYVNAGNQKLLNMLPDFGNDNRNAFYVWDVDDPTRPVAHYDSDKLVQIAKVCMRDENYMVGGLNNGQVCYWETAEMGAPKRICPLEASHREETSALCWVHNKANTEFYTGSLDGSIKYWDSRDMVMPVNEVLAEPFPELVQNRQDAHGVTVMEFEYTIPVRYIIGTDMGYVFVGNRKGLTPQDTIIAAYPMFAGPIRSVMRNPFFVKNFLLIGDWRARIWSEEVKNCPSTFYFRSKHQLLSGAWSTGRCSLFVTGDERGNLHFWDLLMSQQKPFQTVKFPHAITNLVFRPDGHMLTVCLKNGDCIILKLDEGMRSATVKEKSLIMAMFEREIFRCKHLEAREEEMKLKKRLSMPIKEEETVPLEKIDPKKKKVPPKKELSELEQKEEEANAFLRAVQSDVELTQALVDFNEATDAIAAKRSKRVFVVERTVFEVDQYN</sequence>
<evidence type="ECO:0000256" key="9">
    <source>
        <dbReference type="ARBA" id="ARBA00023175"/>
    </source>
</evidence>
<evidence type="ECO:0000313" key="13">
    <source>
        <dbReference type="Proteomes" id="UP001652661"/>
    </source>
</evidence>
<keyword evidence="5" id="KW-0493">Microtubule</keyword>
<dbReference type="Proteomes" id="UP001652661">
    <property type="component" value="Chromosome 2L"/>
</dbReference>
<name>A0A6P4JFV4_DROKI</name>
<dbReference type="AlphaFoldDB" id="A0A6P4JFV4"/>
<evidence type="ECO:0000256" key="12">
    <source>
        <dbReference type="PROSITE-ProRule" id="PRU00221"/>
    </source>
</evidence>
<dbReference type="PANTHER" id="PTHR12442">
    <property type="entry name" value="DYNEIN INTERMEDIATE CHAIN"/>
    <property type="match status" value="1"/>
</dbReference>
<dbReference type="GeneID" id="108082694"/>
<keyword evidence="11" id="KW-0966">Cell projection</keyword>
<dbReference type="GO" id="GO:0005874">
    <property type="term" value="C:microtubule"/>
    <property type="evidence" value="ECO:0007669"/>
    <property type="project" value="UniProtKB-KW"/>
</dbReference>
<dbReference type="InterPro" id="IPR050687">
    <property type="entry name" value="Dynein_IC"/>
</dbReference>
<keyword evidence="4 12" id="KW-0853">WD repeat</keyword>
<evidence type="ECO:0000256" key="7">
    <source>
        <dbReference type="ARBA" id="ARBA00023017"/>
    </source>
</evidence>
<dbReference type="SUPFAM" id="SSF50978">
    <property type="entry name" value="WD40 repeat-like"/>
    <property type="match status" value="1"/>
</dbReference>
<dbReference type="GO" id="GO:0003341">
    <property type="term" value="P:cilium movement"/>
    <property type="evidence" value="ECO:0007669"/>
    <property type="project" value="TreeGrafter"/>
</dbReference>
<organism evidence="13 14">
    <name type="scientific">Drosophila kikkawai</name>
    <name type="common">Fruit fly</name>
    <dbReference type="NCBI Taxonomy" id="30033"/>
    <lineage>
        <taxon>Eukaryota</taxon>
        <taxon>Metazoa</taxon>
        <taxon>Ecdysozoa</taxon>
        <taxon>Arthropoda</taxon>
        <taxon>Hexapoda</taxon>
        <taxon>Insecta</taxon>
        <taxon>Pterygota</taxon>
        <taxon>Neoptera</taxon>
        <taxon>Endopterygota</taxon>
        <taxon>Diptera</taxon>
        <taxon>Brachycera</taxon>
        <taxon>Muscomorpha</taxon>
        <taxon>Ephydroidea</taxon>
        <taxon>Drosophilidae</taxon>
        <taxon>Drosophila</taxon>
        <taxon>Sophophora</taxon>
    </lineage>
</organism>
<dbReference type="PANTHER" id="PTHR12442:SF7">
    <property type="entry name" value="DYNEIN AXONEMAL INTERMEDIATE CHAIN 2"/>
    <property type="match status" value="1"/>
</dbReference>
<dbReference type="InterPro" id="IPR036322">
    <property type="entry name" value="WD40_repeat_dom_sf"/>
</dbReference>
<evidence type="ECO:0000256" key="5">
    <source>
        <dbReference type="ARBA" id="ARBA00022701"/>
    </source>
</evidence>
<dbReference type="PROSITE" id="PS50082">
    <property type="entry name" value="WD_REPEATS_2"/>
    <property type="match status" value="1"/>
</dbReference>
<keyword evidence="6" id="KW-0677">Repeat</keyword>
<dbReference type="GO" id="GO:0036157">
    <property type="term" value="C:outer dynein arm"/>
    <property type="evidence" value="ECO:0007669"/>
    <property type="project" value="TreeGrafter"/>
</dbReference>
<keyword evidence="7" id="KW-0243">Dynein</keyword>
<evidence type="ECO:0000256" key="6">
    <source>
        <dbReference type="ARBA" id="ARBA00022737"/>
    </source>
</evidence>
<dbReference type="OrthoDB" id="366230at2759"/>
<reference evidence="14" key="2">
    <citation type="submission" date="2025-08" db="UniProtKB">
        <authorList>
            <consortium name="RefSeq"/>
        </authorList>
    </citation>
    <scope>IDENTIFICATION</scope>
    <source>
        <strain evidence="14">14028-0561.14</strain>
        <tissue evidence="14">Whole fly</tissue>
    </source>
</reference>
<keyword evidence="3" id="KW-0963">Cytoplasm</keyword>
<feature type="repeat" description="WD" evidence="12">
    <location>
        <begin position="271"/>
        <end position="305"/>
    </location>
</feature>
<proteinExistence type="inferred from homology"/>
<comment type="subcellular location">
    <subcellularLocation>
        <location evidence="1">Cytoplasm</location>
        <location evidence="1">Cytoskeleton</location>
        <location evidence="1">Cilium axoneme</location>
    </subcellularLocation>
</comment>
<dbReference type="RefSeq" id="XP_017033689.1">
    <property type="nucleotide sequence ID" value="XM_017178200.2"/>
</dbReference>
<dbReference type="InterPro" id="IPR015943">
    <property type="entry name" value="WD40/YVTN_repeat-like_dom_sf"/>
</dbReference>
<evidence type="ECO:0000256" key="11">
    <source>
        <dbReference type="ARBA" id="ARBA00023273"/>
    </source>
</evidence>
<dbReference type="GO" id="GO:0045503">
    <property type="term" value="F:dynein light chain binding"/>
    <property type="evidence" value="ECO:0007669"/>
    <property type="project" value="TreeGrafter"/>
</dbReference>
<dbReference type="Gene3D" id="2.130.10.10">
    <property type="entry name" value="YVTN repeat-like/Quinoprotein amine dehydrogenase"/>
    <property type="match status" value="1"/>
</dbReference>
<gene>
    <name evidence="14" type="primary">LOC108082694</name>
</gene>